<proteinExistence type="predicted"/>
<dbReference type="InterPro" id="IPR036259">
    <property type="entry name" value="MFS_trans_sf"/>
</dbReference>
<dbReference type="PANTHER" id="PTHR43791:SF36">
    <property type="entry name" value="TRANSPORTER, PUTATIVE (AFU_ORTHOLOGUE AFUA_6G08340)-RELATED"/>
    <property type="match status" value="1"/>
</dbReference>
<gene>
    <name evidence="8" type="ORF">GCM10023318_26680</name>
</gene>
<sequence length="458" mass="48520">MTHSPPVVVPDPPALTAATSKAFRRLVPLVMLMFVANYIDRVNIGYAKDALETDSGIGPAAYGLGAGLFFVAYAILEVPSNIMLERCGAKFWLTRIMITWGLVSALMMFAHNEIIFYVLRLALGAAEAGFFAGVIFYFTQWFPNAIRGRANAALYSSSAIAAVIAGPMSGALLGMHDLLGLRGWQWMFLVEGLAAVLIGALVWVRLESRPDDAAWLSDQEKAALKQRLATEEVERAAANHGQSPSRWALLRDPQMLLFCFVYFAAQLAQYSVTFWLPDFVREIGGLSDFTVGLVSVIPFVAAFVAILIAGRISDRTGLRRTVLASGFVLAALGLAVAALAGAVFAVVMMIVATVGFKVAASSFFVIPQQYLVGALAAPGIALINSVGNLGGFVAPNLLGQVEKHTGSVSIGLLVVAAVCVVALLGCALLRYSSGARTAQSSAAADPTTPADPERTISS</sequence>
<evidence type="ECO:0000259" key="7">
    <source>
        <dbReference type="PROSITE" id="PS50850"/>
    </source>
</evidence>
<evidence type="ECO:0000256" key="2">
    <source>
        <dbReference type="ARBA" id="ARBA00022448"/>
    </source>
</evidence>
<feature type="transmembrane region" description="Helical" evidence="6">
    <location>
        <begin position="370"/>
        <end position="398"/>
    </location>
</feature>
<evidence type="ECO:0000256" key="5">
    <source>
        <dbReference type="ARBA" id="ARBA00023136"/>
    </source>
</evidence>
<dbReference type="CDD" id="cd17319">
    <property type="entry name" value="MFS_ExuT_GudP_like"/>
    <property type="match status" value="1"/>
</dbReference>
<evidence type="ECO:0000313" key="8">
    <source>
        <dbReference type="EMBL" id="GAA5053147.1"/>
    </source>
</evidence>
<feature type="transmembrane region" description="Helical" evidence="6">
    <location>
        <begin position="255"/>
        <end position="277"/>
    </location>
</feature>
<feature type="transmembrane region" description="Helical" evidence="6">
    <location>
        <begin position="322"/>
        <end position="350"/>
    </location>
</feature>
<accession>A0ABP9KAN7</accession>
<keyword evidence="4 6" id="KW-1133">Transmembrane helix</keyword>
<evidence type="ECO:0000256" key="4">
    <source>
        <dbReference type="ARBA" id="ARBA00022989"/>
    </source>
</evidence>
<protein>
    <submittedName>
        <fullName evidence="8">MFS transporter</fullName>
    </submittedName>
</protein>
<evidence type="ECO:0000313" key="9">
    <source>
        <dbReference type="Proteomes" id="UP001500603"/>
    </source>
</evidence>
<dbReference type="Gene3D" id="1.20.1250.20">
    <property type="entry name" value="MFS general substrate transporter like domains"/>
    <property type="match status" value="2"/>
</dbReference>
<evidence type="ECO:0000256" key="1">
    <source>
        <dbReference type="ARBA" id="ARBA00004651"/>
    </source>
</evidence>
<dbReference type="PROSITE" id="PS50850">
    <property type="entry name" value="MFS"/>
    <property type="match status" value="1"/>
</dbReference>
<comment type="subcellular location">
    <subcellularLocation>
        <location evidence="1">Cell membrane</location>
        <topology evidence="1">Multi-pass membrane protein</topology>
    </subcellularLocation>
</comment>
<feature type="domain" description="Major facilitator superfamily (MFS) profile" evidence="7">
    <location>
        <begin position="26"/>
        <end position="434"/>
    </location>
</feature>
<comment type="caution">
    <text evidence="8">The sequence shown here is derived from an EMBL/GenBank/DDBJ whole genome shotgun (WGS) entry which is preliminary data.</text>
</comment>
<dbReference type="InterPro" id="IPR011701">
    <property type="entry name" value="MFS"/>
</dbReference>
<feature type="transmembrane region" description="Helical" evidence="6">
    <location>
        <begin position="115"/>
        <end position="138"/>
    </location>
</feature>
<organism evidence="8 9">
    <name type="scientific">Nocardia callitridis</name>
    <dbReference type="NCBI Taxonomy" id="648753"/>
    <lineage>
        <taxon>Bacteria</taxon>
        <taxon>Bacillati</taxon>
        <taxon>Actinomycetota</taxon>
        <taxon>Actinomycetes</taxon>
        <taxon>Mycobacteriales</taxon>
        <taxon>Nocardiaceae</taxon>
        <taxon>Nocardia</taxon>
    </lineage>
</organism>
<feature type="transmembrane region" description="Helical" evidence="6">
    <location>
        <begin position="59"/>
        <end position="79"/>
    </location>
</feature>
<name>A0ABP9KAN7_9NOCA</name>
<keyword evidence="2" id="KW-0813">Transport</keyword>
<reference evidence="9" key="1">
    <citation type="journal article" date="2019" name="Int. J. Syst. Evol. Microbiol.">
        <title>The Global Catalogue of Microorganisms (GCM) 10K type strain sequencing project: providing services to taxonomists for standard genome sequencing and annotation.</title>
        <authorList>
            <consortium name="The Broad Institute Genomics Platform"/>
            <consortium name="The Broad Institute Genome Sequencing Center for Infectious Disease"/>
            <person name="Wu L."/>
            <person name="Ma J."/>
        </authorList>
    </citation>
    <scope>NUCLEOTIDE SEQUENCE [LARGE SCALE GENOMIC DNA]</scope>
    <source>
        <strain evidence="9">JCM 18298</strain>
    </source>
</reference>
<dbReference type="Pfam" id="PF07690">
    <property type="entry name" value="MFS_1"/>
    <property type="match status" value="1"/>
</dbReference>
<dbReference type="SUPFAM" id="SSF103473">
    <property type="entry name" value="MFS general substrate transporter"/>
    <property type="match status" value="1"/>
</dbReference>
<dbReference type="PANTHER" id="PTHR43791">
    <property type="entry name" value="PERMEASE-RELATED"/>
    <property type="match status" value="1"/>
</dbReference>
<evidence type="ECO:0000256" key="3">
    <source>
        <dbReference type="ARBA" id="ARBA00022692"/>
    </source>
</evidence>
<feature type="transmembrane region" description="Helical" evidence="6">
    <location>
        <begin position="184"/>
        <end position="204"/>
    </location>
</feature>
<feature type="transmembrane region" description="Helical" evidence="6">
    <location>
        <begin position="289"/>
        <end position="310"/>
    </location>
</feature>
<dbReference type="InterPro" id="IPR020846">
    <property type="entry name" value="MFS_dom"/>
</dbReference>
<keyword evidence="3 6" id="KW-0812">Transmembrane</keyword>
<feature type="transmembrane region" description="Helical" evidence="6">
    <location>
        <begin position="410"/>
        <end position="431"/>
    </location>
</feature>
<dbReference type="EMBL" id="BAABJM010000002">
    <property type="protein sequence ID" value="GAA5053147.1"/>
    <property type="molecule type" value="Genomic_DNA"/>
</dbReference>
<dbReference type="RefSeq" id="WP_345495617.1">
    <property type="nucleotide sequence ID" value="NZ_BAABJM010000002.1"/>
</dbReference>
<keyword evidence="5 6" id="KW-0472">Membrane</keyword>
<feature type="transmembrane region" description="Helical" evidence="6">
    <location>
        <begin position="91"/>
        <end position="109"/>
    </location>
</feature>
<feature type="transmembrane region" description="Helical" evidence="6">
    <location>
        <begin position="150"/>
        <end position="172"/>
    </location>
</feature>
<keyword evidence="9" id="KW-1185">Reference proteome</keyword>
<dbReference type="Proteomes" id="UP001500603">
    <property type="component" value="Unassembled WGS sequence"/>
</dbReference>
<evidence type="ECO:0000256" key="6">
    <source>
        <dbReference type="SAM" id="Phobius"/>
    </source>
</evidence>